<evidence type="ECO:0000313" key="8">
    <source>
        <dbReference type="EMBL" id="WXB16833.1"/>
    </source>
</evidence>
<proteinExistence type="predicted"/>
<organism evidence="8 9">
    <name type="scientific">Pendulispora albinea</name>
    <dbReference type="NCBI Taxonomy" id="2741071"/>
    <lineage>
        <taxon>Bacteria</taxon>
        <taxon>Pseudomonadati</taxon>
        <taxon>Myxococcota</taxon>
        <taxon>Myxococcia</taxon>
        <taxon>Myxococcales</taxon>
        <taxon>Sorangiineae</taxon>
        <taxon>Pendulisporaceae</taxon>
        <taxon>Pendulispora</taxon>
    </lineage>
</organism>
<dbReference type="Gene3D" id="3.40.50.300">
    <property type="entry name" value="P-loop containing nucleotide triphosphate hydrolases"/>
    <property type="match status" value="1"/>
</dbReference>
<protein>
    <submittedName>
        <fullName evidence="8">Heme ABC transporter ATP-binding protein</fullName>
    </submittedName>
</protein>
<feature type="domain" description="ABC transporter" evidence="7">
    <location>
        <begin position="2"/>
        <end position="248"/>
    </location>
</feature>
<keyword evidence="4" id="KW-1278">Translocase</keyword>
<dbReference type="PANTHER" id="PTHR42794">
    <property type="entry name" value="HEMIN IMPORT ATP-BINDING PROTEIN HMUV"/>
    <property type="match status" value="1"/>
</dbReference>
<evidence type="ECO:0000256" key="4">
    <source>
        <dbReference type="ARBA" id="ARBA00022967"/>
    </source>
</evidence>
<dbReference type="PROSITE" id="PS50893">
    <property type="entry name" value="ABC_TRANSPORTER_2"/>
    <property type="match status" value="1"/>
</dbReference>
<keyword evidence="1" id="KW-0813">Transport</keyword>
<comment type="function">
    <text evidence="5">Part of the ABC transporter complex HmuTUV involved in hemin import. Responsible for energy coupling to the transport system.</text>
</comment>
<dbReference type="InterPro" id="IPR003439">
    <property type="entry name" value="ABC_transporter-like_ATP-bd"/>
</dbReference>
<evidence type="ECO:0000256" key="3">
    <source>
        <dbReference type="ARBA" id="ARBA00022840"/>
    </source>
</evidence>
<dbReference type="PANTHER" id="PTHR42794:SF1">
    <property type="entry name" value="HEMIN IMPORT ATP-BINDING PROTEIN HMUV"/>
    <property type="match status" value="1"/>
</dbReference>
<evidence type="ECO:0000256" key="6">
    <source>
        <dbReference type="SAM" id="MobiDB-lite"/>
    </source>
</evidence>
<dbReference type="GO" id="GO:0005524">
    <property type="term" value="F:ATP binding"/>
    <property type="evidence" value="ECO:0007669"/>
    <property type="project" value="UniProtKB-KW"/>
</dbReference>
<evidence type="ECO:0000313" key="9">
    <source>
        <dbReference type="Proteomes" id="UP001370348"/>
    </source>
</evidence>
<evidence type="ECO:0000256" key="5">
    <source>
        <dbReference type="ARBA" id="ARBA00037066"/>
    </source>
</evidence>
<dbReference type="Pfam" id="PF00005">
    <property type="entry name" value="ABC_tran"/>
    <property type="match status" value="1"/>
</dbReference>
<feature type="region of interest" description="Disordered" evidence="6">
    <location>
        <begin position="272"/>
        <end position="292"/>
    </location>
</feature>
<accession>A0ABZ2M134</accession>
<dbReference type="InterPro" id="IPR003593">
    <property type="entry name" value="AAA+_ATPase"/>
</dbReference>
<dbReference type="InterPro" id="IPR027417">
    <property type="entry name" value="P-loop_NTPase"/>
</dbReference>
<dbReference type="SMART" id="SM00382">
    <property type="entry name" value="AAA"/>
    <property type="match status" value="1"/>
</dbReference>
<evidence type="ECO:0000256" key="2">
    <source>
        <dbReference type="ARBA" id="ARBA00022741"/>
    </source>
</evidence>
<keyword evidence="3 8" id="KW-0067">ATP-binding</keyword>
<name>A0ABZ2M134_9BACT</name>
<keyword evidence="2" id="KW-0547">Nucleotide-binding</keyword>
<sequence>MIEAVHVSYRTGGIRLVDDISLAVAPGEVVALVGPNGAGKSTLLKLLSGEVSPSSGEVRMGGKSLTEWSLRDRAKVRAFLAQPEDLRFAFSGFDVVLLGRSPHIAGTESMRDRAIARLAMTATDTLAFEDRTYLTLSGGERQRIQLARALAQIWESPESNTGPLAHPRALLLDQPTNDLDLRHQHTVLHWARKMAADGVAVVAVLHDLNLAAQCADRIAVLRRGRCIASGPPQAVLNAELLREVFDVEATVLPHPELACPLIVTRGLASTLRPAPSFTSSDSEARCKERGPS</sequence>
<dbReference type="InterPro" id="IPR017871">
    <property type="entry name" value="ABC_transporter-like_CS"/>
</dbReference>
<gene>
    <name evidence="8" type="ORF">LZC94_06030</name>
</gene>
<feature type="compositionally biased region" description="Basic and acidic residues" evidence="6">
    <location>
        <begin position="282"/>
        <end position="292"/>
    </location>
</feature>
<dbReference type="PROSITE" id="PS00211">
    <property type="entry name" value="ABC_TRANSPORTER_1"/>
    <property type="match status" value="1"/>
</dbReference>
<dbReference type="Proteomes" id="UP001370348">
    <property type="component" value="Chromosome"/>
</dbReference>
<dbReference type="NCBIfam" id="NF010068">
    <property type="entry name" value="PRK13548.1"/>
    <property type="match status" value="1"/>
</dbReference>
<reference evidence="8 9" key="1">
    <citation type="submission" date="2021-12" db="EMBL/GenBank/DDBJ databases">
        <title>Discovery of the Pendulisporaceae a myxobacterial family with distinct sporulation behavior and unique specialized metabolism.</title>
        <authorList>
            <person name="Garcia R."/>
            <person name="Popoff A."/>
            <person name="Bader C.D."/>
            <person name="Loehr J."/>
            <person name="Walesch S."/>
            <person name="Walt C."/>
            <person name="Boldt J."/>
            <person name="Bunk B."/>
            <person name="Haeckl F.J.F.P.J."/>
            <person name="Gunesch A.P."/>
            <person name="Birkelbach J."/>
            <person name="Nuebel U."/>
            <person name="Pietschmann T."/>
            <person name="Bach T."/>
            <person name="Mueller R."/>
        </authorList>
    </citation>
    <scope>NUCLEOTIDE SEQUENCE [LARGE SCALE GENOMIC DNA]</scope>
    <source>
        <strain evidence="8 9">MSr11954</strain>
    </source>
</reference>
<dbReference type="RefSeq" id="WP_394826462.1">
    <property type="nucleotide sequence ID" value="NZ_CP089984.1"/>
</dbReference>
<dbReference type="EMBL" id="CP089984">
    <property type="protein sequence ID" value="WXB16833.1"/>
    <property type="molecule type" value="Genomic_DNA"/>
</dbReference>
<dbReference type="CDD" id="cd03214">
    <property type="entry name" value="ABC_Iron-Siderophores_B12_Hemin"/>
    <property type="match status" value="1"/>
</dbReference>
<dbReference type="SUPFAM" id="SSF52540">
    <property type="entry name" value="P-loop containing nucleoside triphosphate hydrolases"/>
    <property type="match status" value="1"/>
</dbReference>
<evidence type="ECO:0000259" key="7">
    <source>
        <dbReference type="PROSITE" id="PS50893"/>
    </source>
</evidence>
<evidence type="ECO:0000256" key="1">
    <source>
        <dbReference type="ARBA" id="ARBA00022448"/>
    </source>
</evidence>
<keyword evidence="9" id="KW-1185">Reference proteome</keyword>